<organism evidence="1 2">
    <name type="scientific">Hymenobacter ginsengisoli</name>
    <dbReference type="NCBI Taxonomy" id="1051626"/>
    <lineage>
        <taxon>Bacteria</taxon>
        <taxon>Pseudomonadati</taxon>
        <taxon>Bacteroidota</taxon>
        <taxon>Cytophagia</taxon>
        <taxon>Cytophagales</taxon>
        <taxon>Hymenobacteraceae</taxon>
        <taxon>Hymenobacter</taxon>
    </lineage>
</organism>
<dbReference type="RefSeq" id="WP_208133233.1">
    <property type="nucleotide sequence ID" value="NZ_BAABGQ010000016.1"/>
</dbReference>
<evidence type="ECO:0000313" key="2">
    <source>
        <dbReference type="Proteomes" id="UP001501243"/>
    </source>
</evidence>
<dbReference type="Proteomes" id="UP001501243">
    <property type="component" value="Unassembled WGS sequence"/>
</dbReference>
<comment type="caution">
    <text evidence="1">The sequence shown here is derived from an EMBL/GenBank/DDBJ whole genome shotgun (WGS) entry which is preliminary data.</text>
</comment>
<sequence length="252" mass="29084">MIRVRRPATVPAKLLTDGALENQTNLTAYASCPHDYDNGIKKIKIEGRIYNHSSVKPVLKQAQHDKCCYCEKNQRDAFGAVEHFRPKSGYKPTIKKKQKLQWPGYYWLGYEWTNFYFSCSLCNNRKSSYFPLVDEKKRAKKHTDAIAKEKPWLLEPGGSKNPRSHISFTNQLIQGTTPYGWKTIEICGLDRETLDDDRKERMALIEANIIIFQNQYSSPAETQAARRFLLDCQKPKAPFSAMAQDFLRPLLT</sequence>
<gene>
    <name evidence="1" type="ORF">GCM10023172_42380</name>
</gene>
<dbReference type="EMBL" id="BAABGQ010000016">
    <property type="protein sequence ID" value="GAA4509214.1"/>
    <property type="molecule type" value="Genomic_DNA"/>
</dbReference>
<proteinExistence type="predicted"/>
<evidence type="ECO:0008006" key="3">
    <source>
        <dbReference type="Google" id="ProtNLM"/>
    </source>
</evidence>
<name>A0ABP8QTG6_9BACT</name>
<dbReference type="Gene3D" id="1.10.30.50">
    <property type="match status" value="1"/>
</dbReference>
<protein>
    <recommendedName>
        <fullName evidence="3">TIGR02646 family protein</fullName>
    </recommendedName>
</protein>
<keyword evidence="2" id="KW-1185">Reference proteome</keyword>
<accession>A0ABP8QTG6</accession>
<reference evidence="2" key="1">
    <citation type="journal article" date="2019" name="Int. J. Syst. Evol. Microbiol.">
        <title>The Global Catalogue of Microorganisms (GCM) 10K type strain sequencing project: providing services to taxonomists for standard genome sequencing and annotation.</title>
        <authorList>
            <consortium name="The Broad Institute Genomics Platform"/>
            <consortium name="The Broad Institute Genome Sequencing Center for Infectious Disease"/>
            <person name="Wu L."/>
            <person name="Ma J."/>
        </authorList>
    </citation>
    <scope>NUCLEOTIDE SEQUENCE [LARGE SCALE GENOMIC DNA]</scope>
    <source>
        <strain evidence="2">JCM 17841</strain>
    </source>
</reference>
<evidence type="ECO:0000313" key="1">
    <source>
        <dbReference type="EMBL" id="GAA4509214.1"/>
    </source>
</evidence>